<keyword evidence="4" id="KW-0418">Kinase</keyword>
<name>A0A8S1P8F1_9CILI</name>
<proteinExistence type="predicted"/>
<reference evidence="7" key="1">
    <citation type="submission" date="2021-01" db="EMBL/GenBank/DDBJ databases">
        <authorList>
            <consortium name="Genoscope - CEA"/>
            <person name="William W."/>
        </authorList>
    </citation>
    <scope>NUCLEOTIDE SEQUENCE</scope>
</reference>
<keyword evidence="2" id="KW-0808">Transferase</keyword>
<organism evidence="7 8">
    <name type="scientific">Paramecium sonneborni</name>
    <dbReference type="NCBI Taxonomy" id="65129"/>
    <lineage>
        <taxon>Eukaryota</taxon>
        <taxon>Sar</taxon>
        <taxon>Alveolata</taxon>
        <taxon>Ciliophora</taxon>
        <taxon>Intramacronucleata</taxon>
        <taxon>Oligohymenophorea</taxon>
        <taxon>Peniculida</taxon>
        <taxon>Parameciidae</taxon>
        <taxon>Paramecium</taxon>
    </lineage>
</organism>
<dbReference type="Pfam" id="PF00069">
    <property type="entry name" value="Pkinase"/>
    <property type="match status" value="1"/>
</dbReference>
<keyword evidence="5" id="KW-0067">ATP-binding</keyword>
<dbReference type="PANTHER" id="PTHR24349">
    <property type="entry name" value="SERINE/THREONINE-PROTEIN KINASE"/>
    <property type="match status" value="1"/>
</dbReference>
<dbReference type="SMART" id="SM00220">
    <property type="entry name" value="S_TKc"/>
    <property type="match status" value="1"/>
</dbReference>
<evidence type="ECO:0000313" key="7">
    <source>
        <dbReference type="EMBL" id="CAD8099033.1"/>
    </source>
</evidence>
<protein>
    <recommendedName>
        <fullName evidence="6">Protein kinase domain-containing protein</fullName>
    </recommendedName>
</protein>
<dbReference type="Proteomes" id="UP000692954">
    <property type="component" value="Unassembled WGS sequence"/>
</dbReference>
<feature type="domain" description="Protein kinase" evidence="6">
    <location>
        <begin position="94"/>
        <end position="348"/>
    </location>
</feature>
<dbReference type="OrthoDB" id="8891264at2759"/>
<dbReference type="InterPro" id="IPR000719">
    <property type="entry name" value="Prot_kinase_dom"/>
</dbReference>
<gene>
    <name evidence="7" type="ORF">PSON_ATCC_30995.1.T0710107</name>
</gene>
<keyword evidence="3" id="KW-0547">Nucleotide-binding</keyword>
<keyword evidence="8" id="KW-1185">Reference proteome</keyword>
<evidence type="ECO:0000313" key="8">
    <source>
        <dbReference type="Proteomes" id="UP000692954"/>
    </source>
</evidence>
<comment type="caution">
    <text evidence="7">The sequence shown here is derived from an EMBL/GenBank/DDBJ whole genome shotgun (WGS) entry which is preliminary data.</text>
</comment>
<sequence>MYCFKLKLLSSQKYNIFMLKDEIQLQHENEIEIIKFNSFEPRLKWAKCNISQIGQFELLDKQQSIIYKIDPSVGILFKEFLNGKVCYQGIDNQFKIAKIISQGNSGIVVKMRHLYNEELVTGKIYKQGRPEFIEEFRNEVQALQHLKHQNLPKIREYYVEANHNYIIYDLLEGTPLDICIKNRVLDVQQIIQIMKELIRVVQYMQFEGFSHQNIKLENIYFDSLMNQITVTNFEKSMLRNQIITSNDSYFSKTTKDETDLNTFTCRNSCPYKDNFDCGLVFFQLITQKIEDCKNIRYSDDYKKIMNLITEIHNQKISTFLLKLLLQNKVSDKPNFSENLIQEIDNLNLELYNYRNN</sequence>
<dbReference type="GO" id="GO:0004674">
    <property type="term" value="F:protein serine/threonine kinase activity"/>
    <property type="evidence" value="ECO:0007669"/>
    <property type="project" value="UniProtKB-KW"/>
</dbReference>
<dbReference type="GO" id="GO:0005524">
    <property type="term" value="F:ATP binding"/>
    <property type="evidence" value="ECO:0007669"/>
    <property type="project" value="UniProtKB-KW"/>
</dbReference>
<evidence type="ECO:0000256" key="4">
    <source>
        <dbReference type="ARBA" id="ARBA00022777"/>
    </source>
</evidence>
<evidence type="ECO:0000256" key="1">
    <source>
        <dbReference type="ARBA" id="ARBA00022527"/>
    </source>
</evidence>
<evidence type="ECO:0000259" key="6">
    <source>
        <dbReference type="PROSITE" id="PS50011"/>
    </source>
</evidence>
<evidence type="ECO:0000256" key="2">
    <source>
        <dbReference type="ARBA" id="ARBA00022679"/>
    </source>
</evidence>
<dbReference type="PROSITE" id="PS50011">
    <property type="entry name" value="PROTEIN_KINASE_DOM"/>
    <property type="match status" value="1"/>
</dbReference>
<keyword evidence="1" id="KW-0723">Serine/threonine-protein kinase</keyword>
<evidence type="ECO:0000256" key="3">
    <source>
        <dbReference type="ARBA" id="ARBA00022741"/>
    </source>
</evidence>
<dbReference type="AlphaFoldDB" id="A0A8S1P8F1"/>
<evidence type="ECO:0000256" key="5">
    <source>
        <dbReference type="ARBA" id="ARBA00022840"/>
    </source>
</evidence>
<accession>A0A8S1P8F1</accession>
<dbReference type="EMBL" id="CAJJDN010000071">
    <property type="protein sequence ID" value="CAD8099033.1"/>
    <property type="molecule type" value="Genomic_DNA"/>
</dbReference>
<dbReference type="InterPro" id="IPR050205">
    <property type="entry name" value="CDPK_Ser/Thr_kinases"/>
</dbReference>